<dbReference type="Pfam" id="PF13877">
    <property type="entry name" value="RPAP3_C"/>
    <property type="match status" value="1"/>
</dbReference>
<feature type="region of interest" description="Disordered" evidence="7">
    <location>
        <begin position="96"/>
        <end position="129"/>
    </location>
</feature>
<dbReference type="InterPro" id="IPR011990">
    <property type="entry name" value="TPR-like_helical_dom_sf"/>
</dbReference>
<evidence type="ECO:0000256" key="4">
    <source>
        <dbReference type="ARBA" id="ARBA00040133"/>
    </source>
</evidence>
<dbReference type="SMART" id="SM00028">
    <property type="entry name" value="TPR"/>
    <property type="match status" value="3"/>
</dbReference>
<evidence type="ECO:0000313" key="10">
    <source>
        <dbReference type="Proteomes" id="UP000655588"/>
    </source>
</evidence>
<feature type="domain" description="RNA-polymerase II-associated protein 3-like C-terminal" evidence="8">
    <location>
        <begin position="457"/>
        <end position="544"/>
    </location>
</feature>
<dbReference type="InterPro" id="IPR025986">
    <property type="entry name" value="RPAP3-like_C"/>
</dbReference>
<feature type="compositionally biased region" description="Basic and acidic residues" evidence="7">
    <location>
        <begin position="109"/>
        <end position="129"/>
    </location>
</feature>
<keyword evidence="10" id="KW-1185">Reference proteome</keyword>
<feature type="repeat" description="TPR" evidence="5">
    <location>
        <begin position="191"/>
        <end position="224"/>
    </location>
</feature>
<evidence type="ECO:0000256" key="1">
    <source>
        <dbReference type="ARBA" id="ARBA00022737"/>
    </source>
</evidence>
<proteinExistence type="inferred from homology"/>
<dbReference type="EMBL" id="WNWW01000433">
    <property type="protein sequence ID" value="KAF3424959.1"/>
    <property type="molecule type" value="Genomic_DNA"/>
</dbReference>
<evidence type="ECO:0000256" key="3">
    <source>
        <dbReference type="ARBA" id="ARBA00038275"/>
    </source>
</evidence>
<reference evidence="9" key="1">
    <citation type="submission" date="2019-11" db="EMBL/GenBank/DDBJ databases">
        <title>The nuclear and mitochondrial genomes of Frieseomelitta varia - a highly eusocial stingless bee (Meliponini) with a permanently sterile worker caste.</title>
        <authorList>
            <person name="Freitas F.C.P."/>
            <person name="Lourenco A.P."/>
            <person name="Nunes F.M.F."/>
            <person name="Paschoal A.R."/>
            <person name="Abreu F.C.P."/>
            <person name="Barbin F.O."/>
            <person name="Bataglia L."/>
            <person name="Cardoso-Junior C.A.M."/>
            <person name="Cervoni M.S."/>
            <person name="Silva S.R."/>
            <person name="Dalarmi F."/>
            <person name="Del Lama M.A."/>
            <person name="Depintor T.S."/>
            <person name="Ferreira K.M."/>
            <person name="Goria P.S."/>
            <person name="Jaskot M.C."/>
            <person name="Lago D.C."/>
            <person name="Luna-Lucena D."/>
            <person name="Moda L.M."/>
            <person name="Nascimento L."/>
            <person name="Pedrino M."/>
            <person name="Rabico F.O."/>
            <person name="Sanches F.C."/>
            <person name="Santos D.E."/>
            <person name="Santos C.G."/>
            <person name="Vieira J."/>
            <person name="Lopes T.F."/>
            <person name="Barchuk A.R."/>
            <person name="Hartfelder K."/>
            <person name="Simoes Z.L.P."/>
            <person name="Bitondi M.M.G."/>
            <person name="Pinheiro D.G."/>
        </authorList>
    </citation>
    <scope>NUCLEOTIDE SEQUENCE</scope>
    <source>
        <strain evidence="9">USP_RPSP 00005682</strain>
        <tissue evidence="9">Whole individual</tissue>
    </source>
</reference>
<keyword evidence="1" id="KW-0677">Repeat</keyword>
<feature type="repeat" description="TPR" evidence="5">
    <location>
        <begin position="123"/>
        <end position="156"/>
    </location>
</feature>
<dbReference type="Proteomes" id="UP000655588">
    <property type="component" value="Unassembled WGS sequence"/>
</dbReference>
<comment type="caution">
    <text evidence="9">The sequence shown here is derived from an EMBL/GenBank/DDBJ whole genome shotgun (WGS) entry which is preliminary data.</text>
</comment>
<dbReference type="Gene3D" id="1.25.40.10">
    <property type="entry name" value="Tetratricopeptide repeat domain"/>
    <property type="match status" value="1"/>
</dbReference>
<evidence type="ECO:0000256" key="6">
    <source>
        <dbReference type="SAM" id="Coils"/>
    </source>
</evidence>
<accession>A0A833RJU5</accession>
<keyword evidence="6" id="KW-0175">Coiled coil</keyword>
<evidence type="ECO:0000256" key="7">
    <source>
        <dbReference type="SAM" id="MobiDB-lite"/>
    </source>
</evidence>
<organism evidence="9 10">
    <name type="scientific">Frieseomelitta varia</name>
    <dbReference type="NCBI Taxonomy" id="561572"/>
    <lineage>
        <taxon>Eukaryota</taxon>
        <taxon>Metazoa</taxon>
        <taxon>Ecdysozoa</taxon>
        <taxon>Arthropoda</taxon>
        <taxon>Hexapoda</taxon>
        <taxon>Insecta</taxon>
        <taxon>Pterygota</taxon>
        <taxon>Neoptera</taxon>
        <taxon>Endopterygota</taxon>
        <taxon>Hymenoptera</taxon>
        <taxon>Apocrita</taxon>
        <taxon>Aculeata</taxon>
        <taxon>Apoidea</taxon>
        <taxon>Anthophila</taxon>
        <taxon>Apidae</taxon>
        <taxon>Frieseomelitta</taxon>
    </lineage>
</organism>
<protein>
    <recommendedName>
        <fullName evidence="4">RNA polymerase II-associated protein 3</fullName>
    </recommendedName>
</protein>
<sequence length="574" mass="67568">MDKSVLMQKQVRDNAEDLQKEFLDMKNWEEQMKHKDEQLRKEAGGQIVLPPIRRKHKNKTENAVTKKDESNTEMKRIKSYDYTAWDKFDADKACKEVDKEEQSDESEDEHMSKEELKRAHEQATKHKNEGNIFVQQQNWSKAIGCYSNAIKLFPYDAVFYANRALCQLKLENFYAAESDSSAAIQLDDSYVKAYLRRATARMNIKQYKEAKRDLEKILKLEASNKEAKLLLNQIENKLKCSEWYFVQASTTVKKDDVQQSTIEKESTKETTIEKKIADKMWNNSAPKVQSTGTKDIIKPKHMKENQVITNVKDNIENKKDDAGTNIKKKRDLRIPDWLPEKDEVTVIEPIEKPPHLRSKKSLTKIPIQELEFGIDQYKYTNNKIISNEDNLVQKEGRVEEKEPNKESVQIEEFNKKFIQMEGQKEELCKDPVLEPRKENNCVKVSQPSKDIKFTPIPKTAVQFLMNWRKNNSLEFRYEYLKQLPENSLPKIFQDSMESDIFSQIIEILSIEFIKRKDQIFRYLKDLSQVKRFRALIMFITNSDKKNLKTLFEYCKTVENVSQDEISTLKDKYEI</sequence>
<keyword evidence="2 5" id="KW-0802">TPR repeat</keyword>
<dbReference type="AlphaFoldDB" id="A0A833RJU5"/>
<evidence type="ECO:0000256" key="5">
    <source>
        <dbReference type="PROSITE-ProRule" id="PRU00339"/>
    </source>
</evidence>
<dbReference type="PROSITE" id="PS50005">
    <property type="entry name" value="TPR"/>
    <property type="match status" value="2"/>
</dbReference>
<evidence type="ECO:0000256" key="2">
    <source>
        <dbReference type="ARBA" id="ARBA00022803"/>
    </source>
</evidence>
<name>A0A833RJU5_9HYME</name>
<dbReference type="PANTHER" id="PTHR46423">
    <property type="entry name" value="RNA POLYMERASE II-ASSOCIATED PROTEIN 3"/>
    <property type="match status" value="1"/>
</dbReference>
<dbReference type="SUPFAM" id="SSF48452">
    <property type="entry name" value="TPR-like"/>
    <property type="match status" value="1"/>
</dbReference>
<dbReference type="InterPro" id="IPR019734">
    <property type="entry name" value="TPR_rpt"/>
</dbReference>
<gene>
    <name evidence="9" type="ORF">E2986_04218</name>
</gene>
<feature type="coiled-coil region" evidence="6">
    <location>
        <begin position="197"/>
        <end position="237"/>
    </location>
</feature>
<evidence type="ECO:0000259" key="8">
    <source>
        <dbReference type="Pfam" id="PF13877"/>
    </source>
</evidence>
<evidence type="ECO:0000313" key="9">
    <source>
        <dbReference type="EMBL" id="KAF3424959.1"/>
    </source>
</evidence>
<dbReference type="GO" id="GO:0101031">
    <property type="term" value="C:protein folding chaperone complex"/>
    <property type="evidence" value="ECO:0007669"/>
    <property type="project" value="TreeGrafter"/>
</dbReference>
<dbReference type="PANTHER" id="PTHR46423:SF1">
    <property type="entry name" value="RNA POLYMERASE II-ASSOCIATED PROTEIN 3"/>
    <property type="match status" value="1"/>
</dbReference>
<comment type="similarity">
    <text evidence="3">Belongs to the RPAP3 family.</text>
</comment>
<dbReference type="InterPro" id="IPR051966">
    <property type="entry name" value="RPAP3"/>
</dbReference>
<feature type="region of interest" description="Disordered" evidence="7">
    <location>
        <begin position="35"/>
        <end position="71"/>
    </location>
</feature>